<dbReference type="InterPro" id="IPR027935">
    <property type="entry name" value="Di19_C"/>
</dbReference>
<dbReference type="RefSeq" id="XP_022137112.1">
    <property type="nucleotide sequence ID" value="XM_022281420.1"/>
</dbReference>
<feature type="domain" description="Di19 C-terminal" evidence="4">
    <location>
        <begin position="98"/>
        <end position="198"/>
    </location>
</feature>
<keyword evidence="5" id="KW-1185">Reference proteome</keyword>
<dbReference type="InterPro" id="IPR033347">
    <property type="entry name" value="Di19"/>
</dbReference>
<feature type="compositionally biased region" description="Polar residues" evidence="2">
    <location>
        <begin position="108"/>
        <end position="117"/>
    </location>
</feature>
<dbReference type="InterPro" id="IPR008598">
    <property type="entry name" value="Di19_Zn-bd"/>
</dbReference>
<evidence type="ECO:0000313" key="6">
    <source>
        <dbReference type="RefSeq" id="XP_022137112.1"/>
    </source>
</evidence>
<organism evidence="5 6">
    <name type="scientific">Momordica charantia</name>
    <name type="common">Bitter gourd</name>
    <name type="synonym">Balsam pear</name>
    <dbReference type="NCBI Taxonomy" id="3673"/>
    <lineage>
        <taxon>Eukaryota</taxon>
        <taxon>Viridiplantae</taxon>
        <taxon>Streptophyta</taxon>
        <taxon>Embryophyta</taxon>
        <taxon>Tracheophyta</taxon>
        <taxon>Spermatophyta</taxon>
        <taxon>Magnoliopsida</taxon>
        <taxon>eudicotyledons</taxon>
        <taxon>Gunneridae</taxon>
        <taxon>Pentapetalae</taxon>
        <taxon>rosids</taxon>
        <taxon>fabids</taxon>
        <taxon>Cucurbitales</taxon>
        <taxon>Cucurbitaceae</taxon>
        <taxon>Momordiceae</taxon>
        <taxon>Momordica</taxon>
    </lineage>
</organism>
<evidence type="ECO:0000259" key="4">
    <source>
        <dbReference type="Pfam" id="PF14571"/>
    </source>
</evidence>
<protein>
    <submittedName>
        <fullName evidence="6">Protein DEHYDRATION-INDUCED 19 homolog 5-like</fullName>
    </submittedName>
</protein>
<evidence type="ECO:0000256" key="1">
    <source>
        <dbReference type="ARBA" id="ARBA00007109"/>
    </source>
</evidence>
<name>A0A6J1C7B5_MOMCH</name>
<evidence type="ECO:0000259" key="3">
    <source>
        <dbReference type="Pfam" id="PF05605"/>
    </source>
</evidence>
<dbReference type="OrthoDB" id="9049620at2759"/>
<feature type="domain" description="Di19 zinc-binding" evidence="3">
    <location>
        <begin position="44"/>
        <end position="96"/>
    </location>
</feature>
<feature type="region of interest" description="Disordered" evidence="2">
    <location>
        <begin position="98"/>
        <end position="131"/>
    </location>
</feature>
<comment type="similarity">
    <text evidence="1">Belongs to the Di19 family.</text>
</comment>
<accession>A0A6J1C7B5</accession>
<proteinExistence type="inferred from homology"/>
<dbReference type="Proteomes" id="UP000504603">
    <property type="component" value="Unplaced"/>
</dbReference>
<feature type="compositionally biased region" description="Polar residues" evidence="2">
    <location>
        <begin position="157"/>
        <end position="170"/>
    </location>
</feature>
<evidence type="ECO:0000256" key="2">
    <source>
        <dbReference type="SAM" id="MobiDB-lite"/>
    </source>
</evidence>
<dbReference type="AlphaFoldDB" id="A0A6J1C7B5"/>
<dbReference type="KEGG" id="mcha:111008668"/>
<dbReference type="GeneID" id="111008668"/>
<gene>
    <name evidence="6" type="primary">LOC111008668</name>
</gene>
<dbReference type="Pfam" id="PF14571">
    <property type="entry name" value="Di19_C"/>
    <property type="match status" value="1"/>
</dbReference>
<feature type="region of interest" description="Disordered" evidence="2">
    <location>
        <begin position="148"/>
        <end position="183"/>
    </location>
</feature>
<dbReference type="PANTHER" id="PTHR31875">
    <property type="entry name" value="PROTEIN DEHYDRATION-INDUCED 19"/>
    <property type="match status" value="1"/>
</dbReference>
<feature type="compositionally biased region" description="Basic and acidic residues" evidence="2">
    <location>
        <begin position="121"/>
        <end position="130"/>
    </location>
</feature>
<sequence>MAFNFWASRVHPTEQFSAVQAAMLHSGNHIILDDSDGEDDSRAYFSCPYCYVDIEVPVLCSHLQEEHCFDFRNAVCPLCAASLGKDVIGHFVTHHSSSIKRRRRPDKSVSSAFNSKKLTTKSRESKHGSARDPLLPFICSIPFSDPESAERDDCSENDSSVATNVESNGSPLLERNQENSEELNQRASFVQQLITSTIF</sequence>
<reference evidence="6" key="1">
    <citation type="submission" date="2025-08" db="UniProtKB">
        <authorList>
            <consortium name="RefSeq"/>
        </authorList>
    </citation>
    <scope>IDENTIFICATION</scope>
    <source>
        <strain evidence="6">OHB3-1</strain>
    </source>
</reference>
<dbReference type="PANTHER" id="PTHR31875:SF24">
    <property type="entry name" value="PROTEIN DEHYDRATION-INDUCED 19 HOMOLOG 5"/>
    <property type="match status" value="1"/>
</dbReference>
<evidence type="ECO:0000313" key="5">
    <source>
        <dbReference type="Proteomes" id="UP000504603"/>
    </source>
</evidence>
<dbReference type="Pfam" id="PF05605">
    <property type="entry name" value="zf-Di19"/>
    <property type="match status" value="1"/>
</dbReference>